<name>A0A4U5NUY5_STECR</name>
<dbReference type="OrthoDB" id="5813366at2759"/>
<gene>
    <name evidence="1" type="ORF">L596_011475</name>
</gene>
<keyword evidence="2" id="KW-1185">Reference proteome</keyword>
<organism evidence="1 2">
    <name type="scientific">Steinernema carpocapsae</name>
    <name type="common">Entomopathogenic nematode</name>
    <dbReference type="NCBI Taxonomy" id="34508"/>
    <lineage>
        <taxon>Eukaryota</taxon>
        <taxon>Metazoa</taxon>
        <taxon>Ecdysozoa</taxon>
        <taxon>Nematoda</taxon>
        <taxon>Chromadorea</taxon>
        <taxon>Rhabditida</taxon>
        <taxon>Tylenchina</taxon>
        <taxon>Panagrolaimomorpha</taxon>
        <taxon>Strongyloidoidea</taxon>
        <taxon>Steinernematidae</taxon>
        <taxon>Steinernema</taxon>
    </lineage>
</organism>
<dbReference type="Proteomes" id="UP000298663">
    <property type="component" value="Unassembled WGS sequence"/>
</dbReference>
<evidence type="ECO:0000313" key="1">
    <source>
        <dbReference type="EMBL" id="TKR86991.1"/>
    </source>
</evidence>
<proteinExistence type="predicted"/>
<protein>
    <submittedName>
        <fullName evidence="1">Uncharacterized protein</fullName>
    </submittedName>
</protein>
<dbReference type="EMBL" id="AZBU02000003">
    <property type="protein sequence ID" value="TKR86991.1"/>
    <property type="molecule type" value="Genomic_DNA"/>
</dbReference>
<evidence type="ECO:0000313" key="2">
    <source>
        <dbReference type="Proteomes" id="UP000298663"/>
    </source>
</evidence>
<reference evidence="1 2" key="2">
    <citation type="journal article" date="2019" name="G3 (Bethesda)">
        <title>Hybrid Assembly of the Genome of the Entomopathogenic Nematode Steinernema carpocapsae Identifies the X-Chromosome.</title>
        <authorList>
            <person name="Serra L."/>
            <person name="Macchietto M."/>
            <person name="Macias-Munoz A."/>
            <person name="McGill C.J."/>
            <person name="Rodriguez I.M."/>
            <person name="Rodriguez B."/>
            <person name="Murad R."/>
            <person name="Mortazavi A."/>
        </authorList>
    </citation>
    <scope>NUCLEOTIDE SEQUENCE [LARGE SCALE GENOMIC DNA]</scope>
    <source>
        <strain evidence="1 2">ALL</strain>
    </source>
</reference>
<dbReference type="AlphaFoldDB" id="A0A4U5NUY5"/>
<reference evidence="1 2" key="1">
    <citation type="journal article" date="2015" name="Genome Biol.">
        <title>Comparative genomics of Steinernema reveals deeply conserved gene regulatory networks.</title>
        <authorList>
            <person name="Dillman A.R."/>
            <person name="Macchietto M."/>
            <person name="Porter C.F."/>
            <person name="Rogers A."/>
            <person name="Williams B."/>
            <person name="Antoshechkin I."/>
            <person name="Lee M.M."/>
            <person name="Goodwin Z."/>
            <person name="Lu X."/>
            <person name="Lewis E.E."/>
            <person name="Goodrich-Blair H."/>
            <person name="Stock S.P."/>
            <person name="Adams B.J."/>
            <person name="Sternberg P.W."/>
            <person name="Mortazavi A."/>
        </authorList>
    </citation>
    <scope>NUCLEOTIDE SEQUENCE [LARGE SCALE GENOMIC DNA]</scope>
    <source>
        <strain evidence="1 2">ALL</strain>
    </source>
</reference>
<accession>A0A4U5NUY5</accession>
<comment type="caution">
    <text evidence="1">The sequence shown here is derived from an EMBL/GenBank/DDBJ whole genome shotgun (WGS) entry which is preliminary data.</text>
</comment>
<sequence length="190" mass="21914">MCPFWIIRIDAPLLNPFDFVWTQMTKVWNGHNNAWRVLWGRGFCYALLCHSTNCFATSRNGPIRSEMHAAEFQPSPTPTFDLFFPEFLIMTNVYRDEFTLLLVCVVTMTFLMGSSQSYPMPASAAADERYLVVLNPNSYVYGPSLGEQRRSQSVEYLQEWLDRFNDEMTKRSIAKRNIAIGRGDGFRPGK</sequence>